<keyword evidence="3 12" id="KW-0963">Cytoplasm</keyword>
<reference evidence="15 17" key="3">
    <citation type="submission" date="2016-10" db="EMBL/GenBank/DDBJ databases">
        <authorList>
            <person name="Varghese N."/>
            <person name="Submissions S."/>
        </authorList>
    </citation>
    <scope>NUCLEOTIDE SEQUENCE [LARGE SCALE GENOMIC DNA]</scope>
    <source>
        <strain evidence="15 17">CGMCC 1.6501</strain>
    </source>
</reference>
<dbReference type="GO" id="GO:0008760">
    <property type="term" value="F:UDP-N-acetylglucosamine 1-carboxyvinyltransferase activity"/>
    <property type="evidence" value="ECO:0007669"/>
    <property type="project" value="UniProtKB-UniRule"/>
</dbReference>
<accession>A0A0F7D4T3</accession>
<evidence type="ECO:0000313" key="17">
    <source>
        <dbReference type="Proteomes" id="UP000183090"/>
    </source>
</evidence>
<dbReference type="NCBIfam" id="TIGR01072">
    <property type="entry name" value="murA"/>
    <property type="match status" value="1"/>
</dbReference>
<keyword evidence="9 12" id="KW-0961">Cell wall biogenesis/degradation</keyword>
<keyword evidence="5 12" id="KW-0808">Transferase</keyword>
<evidence type="ECO:0000256" key="12">
    <source>
        <dbReference type="HAMAP-Rule" id="MF_00111"/>
    </source>
</evidence>
<organism evidence="15 17">
    <name type="scientific">Salinicoccus halodurans</name>
    <dbReference type="NCBI Taxonomy" id="407035"/>
    <lineage>
        <taxon>Bacteria</taxon>
        <taxon>Bacillati</taxon>
        <taxon>Bacillota</taxon>
        <taxon>Bacilli</taxon>
        <taxon>Bacillales</taxon>
        <taxon>Staphylococcaceae</taxon>
        <taxon>Salinicoccus</taxon>
    </lineage>
</organism>
<evidence type="ECO:0000256" key="9">
    <source>
        <dbReference type="ARBA" id="ARBA00023316"/>
    </source>
</evidence>
<dbReference type="EMBL" id="CP011366">
    <property type="protein sequence ID" value="AKG74785.1"/>
    <property type="molecule type" value="Genomic_DNA"/>
</dbReference>
<dbReference type="InterPro" id="IPR050068">
    <property type="entry name" value="MurA_subfamily"/>
</dbReference>
<evidence type="ECO:0000256" key="5">
    <source>
        <dbReference type="ARBA" id="ARBA00022679"/>
    </source>
</evidence>
<keyword evidence="7 12" id="KW-0573">Peptidoglycan synthesis</keyword>
<comment type="pathway">
    <text evidence="2 12">Cell wall biogenesis; peptidoglycan biosynthesis.</text>
</comment>
<dbReference type="InterPro" id="IPR005750">
    <property type="entry name" value="UDP_GlcNAc_COvinyl_MurA"/>
</dbReference>
<evidence type="ECO:0000256" key="11">
    <source>
        <dbReference type="ARBA" id="ARBA00047527"/>
    </source>
</evidence>
<feature type="binding site" evidence="12">
    <location>
        <position position="329"/>
    </location>
    <ligand>
        <name>UDP-N-acetyl-alpha-D-glucosamine</name>
        <dbReference type="ChEBI" id="CHEBI:57705"/>
    </ligand>
</feature>
<feature type="active site" description="Proton donor" evidence="12">
    <location>
        <position position="117"/>
    </location>
</feature>
<dbReference type="GO" id="GO:0051301">
    <property type="term" value="P:cell division"/>
    <property type="evidence" value="ECO:0007669"/>
    <property type="project" value="UniProtKB-KW"/>
</dbReference>
<comment type="function">
    <text evidence="12">Cell wall formation. Adds enolpyruvyl to UDP-N-acetylglucosamine.</text>
</comment>
<feature type="binding site" evidence="12">
    <location>
        <begin position="22"/>
        <end position="23"/>
    </location>
    <ligand>
        <name>phosphoenolpyruvate</name>
        <dbReference type="ChEBI" id="CHEBI:58702"/>
    </ligand>
</feature>
<dbReference type="InterPro" id="IPR001986">
    <property type="entry name" value="Enolpyruvate_Tfrase_dom"/>
</dbReference>
<keyword evidence="4 12" id="KW-0132">Cell division</keyword>
<feature type="modified residue" description="2-(S-cysteinyl)pyruvic acid O-phosphothioketal" evidence="12">
    <location>
        <position position="117"/>
    </location>
</feature>
<evidence type="ECO:0000256" key="8">
    <source>
        <dbReference type="ARBA" id="ARBA00023306"/>
    </source>
</evidence>
<dbReference type="InterPro" id="IPR013792">
    <property type="entry name" value="RNA3'P_cycl/enolpyr_Trfase_a/b"/>
</dbReference>
<name>A0A0F7D4T3_9STAP</name>
<feature type="binding site" evidence="12">
    <location>
        <position position="93"/>
    </location>
    <ligand>
        <name>UDP-N-acetyl-alpha-D-glucosamine</name>
        <dbReference type="ChEBI" id="CHEBI:57705"/>
    </ligand>
</feature>
<evidence type="ECO:0000256" key="6">
    <source>
        <dbReference type="ARBA" id="ARBA00022960"/>
    </source>
</evidence>
<keyword evidence="16" id="KW-1185">Reference proteome</keyword>
<dbReference type="Gene3D" id="3.65.10.10">
    <property type="entry name" value="Enolpyruvate transferase domain"/>
    <property type="match status" value="2"/>
</dbReference>
<dbReference type="KEGG" id="shv:AAT16_11650"/>
<evidence type="ECO:0000259" key="13">
    <source>
        <dbReference type="Pfam" id="PF00275"/>
    </source>
</evidence>
<feature type="binding site" evidence="12">
    <location>
        <position position="307"/>
    </location>
    <ligand>
        <name>UDP-N-acetyl-alpha-D-glucosamine</name>
        <dbReference type="ChEBI" id="CHEBI:57705"/>
    </ligand>
</feature>
<keyword evidence="8 12" id="KW-0131">Cell cycle</keyword>
<dbReference type="CDD" id="cd01555">
    <property type="entry name" value="UdpNAET"/>
    <property type="match status" value="1"/>
</dbReference>
<protein>
    <recommendedName>
        <fullName evidence="12">UDP-N-acetylglucosamine 1-carboxyvinyltransferase</fullName>
        <ecNumber evidence="12">2.5.1.7</ecNumber>
    </recommendedName>
    <alternativeName>
        <fullName evidence="12">Enoylpyruvate transferase</fullName>
    </alternativeName>
    <alternativeName>
        <fullName evidence="12">UDP-N-acetylglucosamine enolpyruvyl transferase</fullName>
        <shortName evidence="12">EPT</shortName>
    </alternativeName>
</protein>
<evidence type="ECO:0000256" key="3">
    <source>
        <dbReference type="ARBA" id="ARBA00022490"/>
    </source>
</evidence>
<dbReference type="GO" id="GO:0009252">
    <property type="term" value="P:peptidoglycan biosynthetic process"/>
    <property type="evidence" value="ECO:0007669"/>
    <property type="project" value="UniProtKB-UniRule"/>
</dbReference>
<reference evidence="14 16" key="1">
    <citation type="journal article" date="2015" name="Int. J. Syst. Evol. Microbiol.">
        <title>Complete genome sequence of Salinicoccus halodurans H3B36, isolated from the Qaidam Basin in China.</title>
        <authorList>
            <person name="Jiang K."/>
            <person name="Xue Y."/>
            <person name="Ma Y."/>
        </authorList>
    </citation>
    <scope>NUCLEOTIDE SEQUENCE [LARGE SCALE GENOMIC DNA]</scope>
    <source>
        <strain evidence="14 16">H3B36</strain>
    </source>
</reference>
<comment type="similarity">
    <text evidence="10 12">Belongs to the EPSP synthase family. MurA subfamily.</text>
</comment>
<dbReference type="EMBL" id="FOTB01000002">
    <property type="protein sequence ID" value="SFK70333.1"/>
    <property type="molecule type" value="Genomic_DNA"/>
</dbReference>
<evidence type="ECO:0000256" key="7">
    <source>
        <dbReference type="ARBA" id="ARBA00022984"/>
    </source>
</evidence>
<evidence type="ECO:0000256" key="1">
    <source>
        <dbReference type="ARBA" id="ARBA00004496"/>
    </source>
</evidence>
<dbReference type="HAMAP" id="MF_00111">
    <property type="entry name" value="MurA"/>
    <property type="match status" value="1"/>
</dbReference>
<evidence type="ECO:0000256" key="10">
    <source>
        <dbReference type="ARBA" id="ARBA00038367"/>
    </source>
</evidence>
<dbReference type="GO" id="GO:0005737">
    <property type="term" value="C:cytoplasm"/>
    <property type="evidence" value="ECO:0007669"/>
    <property type="project" value="UniProtKB-SubCell"/>
</dbReference>
<keyword evidence="6 12" id="KW-0133">Cell shape</keyword>
<dbReference type="GO" id="GO:0019277">
    <property type="term" value="P:UDP-N-acetylgalactosamine biosynthetic process"/>
    <property type="evidence" value="ECO:0007669"/>
    <property type="project" value="InterPro"/>
</dbReference>
<dbReference type="AlphaFoldDB" id="A0A0F7D4T3"/>
<dbReference type="Proteomes" id="UP000034029">
    <property type="component" value="Chromosome"/>
</dbReference>
<reference evidence="16" key="2">
    <citation type="submission" date="2015-04" db="EMBL/GenBank/DDBJ databases">
        <title>Complete genome sequence of Salinicoccus halodurans strain H3B36, isolated from the Qaidam basin of China.</title>
        <authorList>
            <person name="Ma Y."/>
            <person name="Jiang K."/>
            <person name="Xue Y."/>
        </authorList>
    </citation>
    <scope>NUCLEOTIDE SEQUENCE [LARGE SCALE GENOMIC DNA]</scope>
    <source>
        <strain evidence="16">H3B36</strain>
    </source>
</reference>
<sequence>MESIIVKGGTRLSGSVKIEGSKNAVLPVMTASLLAEKGVSTLNNVPLLSDVDNLSNLLKYLGADVNRSDGSVRVDATGKLDCNAPFDLVSKMRASMLVMGPMLARYGYCNVAMPGGCAIGSRPVEQHIKGLEKMGVTFRTVDGSFEGTADGRLQGAKVYLDFPSVGATQNLIMAASLAEGTTHLENVAREPEIEDLANYINAMGGNVKGAGTGHITIEGVESLQGTEHTVIPDRIEAGTFMIAGAITKSEIVLENVMTDHLTALISKLEETGVRIVPEDGKNVRVIPPEQLKAIQVKTMPHPGFPTDMQSQMMALLTTIDGVSIITETIFENRFMHVEEFSNMGADIDLQENHAIIKGVKKLQGGRVKATDLRAAAALILAGLAADGYTVVTELKHLDRGYVDFHKKLEKLGADIERTSDDTAQRSAVTQK</sequence>
<comment type="catalytic activity">
    <reaction evidence="11 12">
        <text>phosphoenolpyruvate + UDP-N-acetyl-alpha-D-glucosamine = UDP-N-acetyl-3-O-(1-carboxyvinyl)-alpha-D-glucosamine + phosphate</text>
        <dbReference type="Rhea" id="RHEA:18681"/>
        <dbReference type="ChEBI" id="CHEBI:43474"/>
        <dbReference type="ChEBI" id="CHEBI:57705"/>
        <dbReference type="ChEBI" id="CHEBI:58702"/>
        <dbReference type="ChEBI" id="CHEBI:68483"/>
        <dbReference type="EC" id="2.5.1.7"/>
    </reaction>
</comment>
<dbReference type="InterPro" id="IPR036968">
    <property type="entry name" value="Enolpyruvate_Tfrase_sf"/>
</dbReference>
<dbReference type="Pfam" id="PF00275">
    <property type="entry name" value="EPSP_synthase"/>
    <property type="match status" value="1"/>
</dbReference>
<keyword evidence="12" id="KW-0670">Pyruvate</keyword>
<dbReference type="PANTHER" id="PTHR43783">
    <property type="entry name" value="UDP-N-ACETYLGLUCOSAMINE 1-CARBOXYVINYLTRANSFERASE"/>
    <property type="match status" value="1"/>
</dbReference>
<dbReference type="GO" id="GO:0071555">
    <property type="term" value="P:cell wall organization"/>
    <property type="evidence" value="ECO:0007669"/>
    <property type="project" value="UniProtKB-KW"/>
</dbReference>
<feature type="binding site" evidence="12">
    <location>
        <begin position="122"/>
        <end position="126"/>
    </location>
    <ligand>
        <name>UDP-N-acetyl-alpha-D-glucosamine</name>
        <dbReference type="ChEBI" id="CHEBI:57705"/>
    </ligand>
</feature>
<feature type="domain" description="Enolpyruvate transferase" evidence="13">
    <location>
        <begin position="6"/>
        <end position="408"/>
    </location>
</feature>
<dbReference type="OrthoDB" id="9803760at2"/>
<comment type="caution">
    <text evidence="12">Lacks conserved residue(s) required for the propagation of feature annotation.</text>
</comment>
<dbReference type="PANTHER" id="PTHR43783:SF1">
    <property type="entry name" value="UDP-N-ACETYLGLUCOSAMINE 1-CARBOXYVINYLTRANSFERASE"/>
    <property type="match status" value="1"/>
</dbReference>
<evidence type="ECO:0000313" key="14">
    <source>
        <dbReference type="EMBL" id="AKG74785.1"/>
    </source>
</evidence>
<comment type="subcellular location">
    <subcellularLocation>
        <location evidence="1 12">Cytoplasm</location>
    </subcellularLocation>
</comment>
<proteinExistence type="inferred from homology"/>
<dbReference type="GO" id="GO:0008360">
    <property type="term" value="P:regulation of cell shape"/>
    <property type="evidence" value="ECO:0007669"/>
    <property type="project" value="UniProtKB-KW"/>
</dbReference>
<dbReference type="EC" id="2.5.1.7" evidence="12"/>
<evidence type="ECO:0000313" key="15">
    <source>
        <dbReference type="EMBL" id="SFK70333.1"/>
    </source>
</evidence>
<evidence type="ECO:0000256" key="4">
    <source>
        <dbReference type="ARBA" id="ARBA00022618"/>
    </source>
</evidence>
<dbReference type="NCBIfam" id="NF006873">
    <property type="entry name" value="PRK09369.1"/>
    <property type="match status" value="1"/>
</dbReference>
<dbReference type="SUPFAM" id="SSF55205">
    <property type="entry name" value="EPT/RTPC-like"/>
    <property type="match status" value="1"/>
</dbReference>
<dbReference type="Proteomes" id="UP000183090">
    <property type="component" value="Unassembled WGS sequence"/>
</dbReference>
<gene>
    <name evidence="12" type="primary">murA</name>
    <name evidence="14" type="ORF">AAT16_11650</name>
    <name evidence="15" type="ORF">SAMN05216235_1304</name>
</gene>
<evidence type="ECO:0000313" key="16">
    <source>
        <dbReference type="Proteomes" id="UP000034029"/>
    </source>
</evidence>
<dbReference type="FunFam" id="3.65.10.10:FF:000001">
    <property type="entry name" value="UDP-N-acetylglucosamine 1-carboxyvinyltransferase"/>
    <property type="match status" value="1"/>
</dbReference>
<evidence type="ECO:0000256" key="2">
    <source>
        <dbReference type="ARBA" id="ARBA00004752"/>
    </source>
</evidence>
<dbReference type="RefSeq" id="WP_046790964.1">
    <property type="nucleotide sequence ID" value="NZ_CP011366.1"/>
</dbReference>